<dbReference type="RefSeq" id="WP_066249727.1">
    <property type="nucleotide sequence ID" value="NZ_VSKL01000002.1"/>
</dbReference>
<proteinExistence type="predicted"/>
<evidence type="ECO:0000256" key="2">
    <source>
        <dbReference type="PIRSR" id="PIRSR640198-2"/>
    </source>
</evidence>
<evidence type="ECO:0000313" key="4">
    <source>
        <dbReference type="EMBL" id="TYB73321.1"/>
    </source>
</evidence>
<dbReference type="Gene3D" id="1.10.3290.10">
    <property type="entry name" value="Fido-like domain"/>
    <property type="match status" value="1"/>
</dbReference>
<dbReference type="Pfam" id="PF02661">
    <property type="entry name" value="Fic"/>
    <property type="match status" value="1"/>
</dbReference>
<accession>A0A5D0QXD2</accession>
<keyword evidence="2" id="KW-0547">Nucleotide-binding</keyword>
<dbReference type="EMBL" id="VSKL01000002">
    <property type="protein sequence ID" value="TYB73321.1"/>
    <property type="molecule type" value="Genomic_DNA"/>
</dbReference>
<reference evidence="4 5" key="1">
    <citation type="submission" date="2019-08" db="EMBL/GenBank/DDBJ databases">
        <title>Genomes of Antarctic Bizionia species.</title>
        <authorList>
            <person name="Bowman J.P."/>
        </authorList>
    </citation>
    <scope>NUCLEOTIDE SEQUENCE [LARGE SCALE GENOMIC DNA]</scope>
    <source>
        <strain evidence="4 5">APA-1</strain>
    </source>
</reference>
<dbReference type="GO" id="GO:0005524">
    <property type="term" value="F:ATP binding"/>
    <property type="evidence" value="ECO:0007669"/>
    <property type="project" value="UniProtKB-KW"/>
</dbReference>
<dbReference type="InterPro" id="IPR003812">
    <property type="entry name" value="Fido"/>
</dbReference>
<keyword evidence="2" id="KW-0067">ATP-binding</keyword>
<evidence type="ECO:0000313" key="5">
    <source>
        <dbReference type="Proteomes" id="UP000324358"/>
    </source>
</evidence>
<dbReference type="SUPFAM" id="SSF140931">
    <property type="entry name" value="Fic-like"/>
    <property type="match status" value="1"/>
</dbReference>
<gene>
    <name evidence="4" type="ORF">ES675_06575</name>
</gene>
<organism evidence="4 5">
    <name type="scientific">Bizionia algoritergicola</name>
    <dbReference type="NCBI Taxonomy" id="291187"/>
    <lineage>
        <taxon>Bacteria</taxon>
        <taxon>Pseudomonadati</taxon>
        <taxon>Bacteroidota</taxon>
        <taxon>Flavobacteriia</taxon>
        <taxon>Flavobacteriales</taxon>
        <taxon>Flavobacteriaceae</taxon>
        <taxon>Bizionia</taxon>
    </lineage>
</organism>
<sequence length="512" mass="59422">MNNYFSQQITVFHNIDTPEPGTLAGYALLLEFLIQEKNIAVPMPSKLAIVTDKHQRYNTDRWQVFTKRHKPNKDIISHIVFAIKYEGIDLYILKQLFLNLGEGTIKEYILSEPTGQYARRIWFLYEWLLGKELDILDLKTGTYVEVVNEKLQYPGPTINSTRHRVKNNLPGTRDFCPMIHRTDKIETFQEKDFSNRMAFDLKGKDKDLIRRTAAFLLLKDSKASFAIEGEKPENQRARNWGKAIGQAGKKEVSLQELERLQNIVIGKNKLKQMGLRTQEGFIGEHDRETFAPIPDHISAKVQDLPVLMNGLIETNKILNQSQYDPVLMATVMAFGFVFIHPFSDGNGRLHRYLMHHILIRKNYTTRDMIFPISAAILNNISKYQEVLEAFSEPRLELIDWTPTEDHNVKILNETIDLYRYADLTLQAEFLYACVEETIEEIIPNEIKFLEQHDEMAEYINAMATLPNTDTDLLIKFLIQNNGKLSQAKKDKFFEELSDEILNNIEKKFAQVF</sequence>
<feature type="binding site" evidence="2">
    <location>
        <begin position="344"/>
        <end position="351"/>
    </location>
    <ligand>
        <name>ATP</name>
        <dbReference type="ChEBI" id="CHEBI:30616"/>
    </ligand>
</feature>
<dbReference type="PANTHER" id="PTHR13504">
    <property type="entry name" value="FIDO DOMAIN-CONTAINING PROTEIN DDB_G0283145"/>
    <property type="match status" value="1"/>
</dbReference>
<evidence type="ECO:0000259" key="3">
    <source>
        <dbReference type="PROSITE" id="PS51459"/>
    </source>
</evidence>
<dbReference type="Proteomes" id="UP000324358">
    <property type="component" value="Unassembled WGS sequence"/>
</dbReference>
<name>A0A5D0QXD2_9FLAO</name>
<dbReference type="InterPro" id="IPR040198">
    <property type="entry name" value="Fido_containing"/>
</dbReference>
<feature type="domain" description="Fido" evidence="3">
    <location>
        <begin position="252"/>
        <end position="403"/>
    </location>
</feature>
<comment type="caution">
    <text evidence="4">The sequence shown here is derived from an EMBL/GenBank/DDBJ whole genome shotgun (WGS) entry which is preliminary data.</text>
</comment>
<dbReference type="AlphaFoldDB" id="A0A5D0QXD2"/>
<dbReference type="OrthoDB" id="9814400at2"/>
<evidence type="ECO:0000256" key="1">
    <source>
        <dbReference type="PIRSR" id="PIRSR640198-1"/>
    </source>
</evidence>
<dbReference type="PROSITE" id="PS51459">
    <property type="entry name" value="FIDO"/>
    <property type="match status" value="1"/>
</dbReference>
<protein>
    <submittedName>
        <fullName evidence="4">Cell filamentation protein Fic</fullName>
    </submittedName>
</protein>
<feature type="active site" evidence="1">
    <location>
        <position position="340"/>
    </location>
</feature>
<dbReference type="PANTHER" id="PTHR13504:SF38">
    <property type="entry name" value="FIDO DOMAIN-CONTAINING PROTEIN"/>
    <property type="match status" value="1"/>
</dbReference>
<dbReference type="InterPro" id="IPR036597">
    <property type="entry name" value="Fido-like_dom_sf"/>
</dbReference>
<keyword evidence="5" id="KW-1185">Reference proteome</keyword>